<evidence type="ECO:0000313" key="2">
    <source>
        <dbReference type="EMBL" id="DAD70003.1"/>
    </source>
</evidence>
<sequence>MAVNKIEIQDENGDIYYPHTDSSVVFNKRGSSVNNELSDINSKLTHTQTEDLLVKQRILNSYLNKGGLKLTNVNDPSKNSYDGYWIDNGVLKVGASDKTRVRTPIIKITKAMDVTFDFPGYEWCSAKCSDASGNGASWDKLYAGGPTHHFEPGYQALLFKHNTGRELSEAEKSRLVLSFYDEIYSSTTTAMVNKLNANTNGYDLIFPFITDIYHFPTDDLKWSGNVKNNNIDHLQGLIELSNKFPIDFSVIGGDMSYDWTTMSIFKPLIQDVSNRAQRANSPVYFLAGNHDFGDAYNYKKTGKDAVLSPAQLNILLGRAVSNTMYYYKDFPQQKVRLIFLNTDDNYILLSDGTTKYPRVPNGNDDETIHVVGNEQGKWLSEALRTPDEGWAIIFMSHVPLRAQTQNSQAIADLINARKNKTSKTFTKTNSNTDFSWEFKVDYSKEYDVDIVGWISGHTHSDAINNFNNIKVITVTQAMGDNTGLGRENIDPTKTTFDVFCLDRANRKLDIKRFGNVGTDRSITY</sequence>
<dbReference type="PANTHER" id="PTHR43143:SF1">
    <property type="entry name" value="SERINE_THREONINE-PROTEIN PHOSPHATASE CPPED1"/>
    <property type="match status" value="1"/>
</dbReference>
<dbReference type="SUPFAM" id="SSF56300">
    <property type="entry name" value="Metallo-dependent phosphatases"/>
    <property type="match status" value="1"/>
</dbReference>
<protein>
    <submittedName>
        <fullName evidence="2">Metallophosphatase domain protein</fullName>
    </submittedName>
</protein>
<accession>A0A8S5LJK5</accession>
<organism evidence="2">
    <name type="scientific">Myoviridae sp. ct6F13</name>
    <dbReference type="NCBI Taxonomy" id="2827602"/>
    <lineage>
        <taxon>Viruses</taxon>
        <taxon>Duplodnaviria</taxon>
        <taxon>Heunggongvirae</taxon>
        <taxon>Uroviricota</taxon>
        <taxon>Caudoviricetes</taxon>
    </lineage>
</organism>
<dbReference type="PANTHER" id="PTHR43143">
    <property type="entry name" value="METALLOPHOSPHOESTERASE, CALCINEURIN SUPERFAMILY"/>
    <property type="match status" value="1"/>
</dbReference>
<feature type="domain" description="Calcineurin-like phosphoesterase" evidence="1">
    <location>
        <begin position="209"/>
        <end position="460"/>
    </location>
</feature>
<dbReference type="Pfam" id="PF00149">
    <property type="entry name" value="Metallophos"/>
    <property type="match status" value="1"/>
</dbReference>
<dbReference type="Gene3D" id="3.60.21.10">
    <property type="match status" value="1"/>
</dbReference>
<dbReference type="EMBL" id="BK015859">
    <property type="protein sequence ID" value="DAD70003.1"/>
    <property type="molecule type" value="Genomic_DNA"/>
</dbReference>
<proteinExistence type="predicted"/>
<dbReference type="InterPro" id="IPR004843">
    <property type="entry name" value="Calcineurin-like_PHP"/>
</dbReference>
<dbReference type="GO" id="GO:0016787">
    <property type="term" value="F:hydrolase activity"/>
    <property type="evidence" value="ECO:0007669"/>
    <property type="project" value="InterPro"/>
</dbReference>
<name>A0A8S5LJK5_9CAUD</name>
<dbReference type="InterPro" id="IPR029052">
    <property type="entry name" value="Metallo-depent_PP-like"/>
</dbReference>
<evidence type="ECO:0000259" key="1">
    <source>
        <dbReference type="Pfam" id="PF00149"/>
    </source>
</evidence>
<dbReference type="InterPro" id="IPR051918">
    <property type="entry name" value="STPP_CPPED1"/>
</dbReference>
<reference evidence="2" key="1">
    <citation type="journal article" date="2021" name="Proc. Natl. Acad. Sci. U.S.A.">
        <title>A Catalog of Tens of Thousands of Viruses from Human Metagenomes Reveals Hidden Associations with Chronic Diseases.</title>
        <authorList>
            <person name="Tisza M.J."/>
            <person name="Buck C.B."/>
        </authorList>
    </citation>
    <scope>NUCLEOTIDE SEQUENCE</scope>
    <source>
        <strain evidence="2">Ct6F13</strain>
    </source>
</reference>